<proteinExistence type="evidence at transcript level"/>
<dbReference type="PANTHER" id="PTHR31170:SF8">
    <property type="entry name" value="EXPRESSED PROTEIN-RELATED"/>
    <property type="match status" value="1"/>
</dbReference>
<evidence type="ECO:0000256" key="1">
    <source>
        <dbReference type="SAM" id="MobiDB-lite"/>
    </source>
</evidence>
<name>Q5XVD1_ARATH</name>
<dbReference type="EMBL" id="AY735591">
    <property type="protein sequence ID" value="AAU44461.1"/>
    <property type="molecule type" value="mRNA"/>
</dbReference>
<accession>Q5XVD1</accession>
<dbReference type="Pfam" id="PF03140">
    <property type="entry name" value="DUF247"/>
    <property type="match status" value="1"/>
</dbReference>
<feature type="transmembrane region" description="Helical" evidence="2">
    <location>
        <begin position="511"/>
        <end position="536"/>
    </location>
</feature>
<dbReference type="AlphaFoldDB" id="Q5XVD1"/>
<keyword evidence="2" id="KW-0812">Transmembrane</keyword>
<dbReference type="ExpressionAtlas" id="Q5XVD1">
    <property type="expression patterns" value="baseline and differential"/>
</dbReference>
<evidence type="ECO:0000256" key="2">
    <source>
        <dbReference type="SAM" id="Phobius"/>
    </source>
</evidence>
<feature type="compositionally biased region" description="Polar residues" evidence="1">
    <location>
        <begin position="100"/>
        <end position="112"/>
    </location>
</feature>
<organism evidence="3">
    <name type="scientific">Arabidopsis thaliana</name>
    <name type="common">Mouse-ear cress</name>
    <dbReference type="NCBI Taxonomy" id="3702"/>
    <lineage>
        <taxon>Eukaryota</taxon>
        <taxon>Viridiplantae</taxon>
        <taxon>Streptophyta</taxon>
        <taxon>Embryophyta</taxon>
        <taxon>Tracheophyta</taxon>
        <taxon>Spermatophyta</taxon>
        <taxon>Magnoliopsida</taxon>
        <taxon>eudicotyledons</taxon>
        <taxon>Gunneridae</taxon>
        <taxon>Pentapetalae</taxon>
        <taxon>rosids</taxon>
        <taxon>malvids</taxon>
        <taxon>Brassicales</taxon>
        <taxon>Brassicaceae</taxon>
        <taxon>Camelineae</taxon>
        <taxon>Arabidopsis</taxon>
    </lineage>
</organism>
<dbReference type="InterPro" id="IPR004158">
    <property type="entry name" value="DUF247_pln"/>
</dbReference>
<feature type="region of interest" description="Disordered" evidence="1">
    <location>
        <begin position="93"/>
        <end position="116"/>
    </location>
</feature>
<reference evidence="3" key="1">
    <citation type="submission" date="2004-08" db="EMBL/GenBank/DDBJ databases">
        <title>Reconstruction of cDNA sequences for hypothetical genes in Arabidopsis thaliana from 5' and 3' RACE products.</title>
        <authorList>
            <person name="Xiao Y."/>
            <person name="Underwood B."/>
            <person name="Moskal W."/>
            <person name="Wang W."/>
            <person name="Redman J."/>
            <person name="Wu H.C."/>
            <person name="Utterback T."/>
            <person name="Town C.D."/>
        </authorList>
    </citation>
    <scope>NUCLEOTIDE SEQUENCE</scope>
</reference>
<evidence type="ECO:0000313" key="3">
    <source>
        <dbReference type="EMBL" id="AAU44461.1"/>
    </source>
</evidence>
<keyword evidence="2" id="KW-0472">Membrane</keyword>
<dbReference type="PANTHER" id="PTHR31170">
    <property type="entry name" value="BNAC04G53230D PROTEIN"/>
    <property type="match status" value="1"/>
</dbReference>
<keyword evidence="2" id="KW-1133">Transmembrane helix</keyword>
<sequence>MIQSSESLGMVMKREYIKDDEHHKSLGTALGEILKHNEPSTSLSTVLGEMFKNNEEKEHIFSDLERGTMLTRPMGEGYIQYLRLSKETTQPADSKIPGLWSSSVRPETTQPADSKIPGLWSSSVRPEFCCIYRVPDRLRKVNPEAYTPQMLLIGPLHHSKKAEALKRYKTDLRYLNYLNMELHKKKCLDSIADIYGDQPVKEFRRIIEINEKFIRDSYAESTIWINTKDFVEMILHDSVFILLFFIQTGSTLNFNKKEDILFNQSRLINATAILEDLILLENQLPYALLEKLFEPFSSNVNTKETFRDITLRAFRFEGKIKEEVRFQHFTDLFRCVRVSTLSLTEEQINIAKNEPPKSRKIMYNADKLDSAGVNFVNVDEENDLSLVITFKDGILKMPCFTVEDNTERVVRNLMALEQCHYPRTTFVCDYISFLDFLINTDQDVDLLAKKGIVKNWLGHQGSVTEMVNKLCLGLVDFGSHYSDIVENLNKHYDNRLNRSVGTLRRVYFKDLWTGTATIAAVVLLVLTLIQTVASILQVMMQNDNKSPPPPAPSRGL</sequence>
<protein>
    <submittedName>
        <fullName evidence="3">Uncharacterized protein</fullName>
    </submittedName>
</protein>